<dbReference type="AlphaFoldDB" id="A0A841CRB5"/>
<proteinExistence type="predicted"/>
<dbReference type="InterPro" id="IPR011990">
    <property type="entry name" value="TPR-like_helical_dom_sf"/>
</dbReference>
<reference evidence="3 4" key="1">
    <citation type="submission" date="2020-08" db="EMBL/GenBank/DDBJ databases">
        <title>Genomic Encyclopedia of Type Strains, Phase III (KMG-III): the genomes of soil and plant-associated and newly described type strains.</title>
        <authorList>
            <person name="Whitman W."/>
        </authorList>
    </citation>
    <scope>NUCLEOTIDE SEQUENCE [LARGE SCALE GENOMIC DNA]</scope>
    <source>
        <strain evidence="3 4">CECT 8640</strain>
    </source>
</reference>
<dbReference type="CDD" id="cd00093">
    <property type="entry name" value="HTH_XRE"/>
    <property type="match status" value="1"/>
</dbReference>
<dbReference type="SMART" id="SM00028">
    <property type="entry name" value="TPR"/>
    <property type="match status" value="4"/>
</dbReference>
<dbReference type="RefSeq" id="WP_184696985.1">
    <property type="nucleotide sequence ID" value="NZ_JACHJN010000012.1"/>
</dbReference>
<dbReference type="Pfam" id="PF13176">
    <property type="entry name" value="TPR_7"/>
    <property type="match status" value="1"/>
</dbReference>
<organism evidence="3 4">
    <name type="scientific">Saccharothrix tamanrassetensis</name>
    <dbReference type="NCBI Taxonomy" id="1051531"/>
    <lineage>
        <taxon>Bacteria</taxon>
        <taxon>Bacillati</taxon>
        <taxon>Actinomycetota</taxon>
        <taxon>Actinomycetes</taxon>
        <taxon>Pseudonocardiales</taxon>
        <taxon>Pseudonocardiaceae</taxon>
        <taxon>Saccharothrix</taxon>
    </lineage>
</organism>
<dbReference type="InterPro" id="IPR041664">
    <property type="entry name" value="AAA_16"/>
</dbReference>
<dbReference type="Pfam" id="PF13424">
    <property type="entry name" value="TPR_12"/>
    <property type="match status" value="1"/>
</dbReference>
<dbReference type="SUPFAM" id="SSF52540">
    <property type="entry name" value="P-loop containing nucleoside triphosphate hydrolases"/>
    <property type="match status" value="1"/>
</dbReference>
<dbReference type="InterPro" id="IPR036388">
    <property type="entry name" value="WH-like_DNA-bd_sf"/>
</dbReference>
<dbReference type="Pfam" id="PF13191">
    <property type="entry name" value="AAA_16"/>
    <property type="match status" value="1"/>
</dbReference>
<accession>A0A841CRB5</accession>
<evidence type="ECO:0000313" key="4">
    <source>
        <dbReference type="Proteomes" id="UP000547510"/>
    </source>
</evidence>
<feature type="domain" description="Orc1-like AAA ATPase" evidence="2">
    <location>
        <begin position="122"/>
        <end position="228"/>
    </location>
</feature>
<comment type="caution">
    <text evidence="3">The sequence shown here is derived from an EMBL/GenBank/DDBJ whole genome shotgun (WGS) entry which is preliminary data.</text>
</comment>
<keyword evidence="1" id="KW-0802">TPR repeat</keyword>
<dbReference type="PROSITE" id="PS50005">
    <property type="entry name" value="TPR"/>
    <property type="match status" value="1"/>
</dbReference>
<dbReference type="EMBL" id="JACHJN010000012">
    <property type="protein sequence ID" value="MBB5959780.1"/>
    <property type="molecule type" value="Genomic_DNA"/>
</dbReference>
<dbReference type="SUPFAM" id="SSF48452">
    <property type="entry name" value="TPR-like"/>
    <property type="match status" value="2"/>
</dbReference>
<feature type="repeat" description="TPR" evidence="1">
    <location>
        <begin position="683"/>
        <end position="716"/>
    </location>
</feature>
<name>A0A841CRB5_9PSEU</name>
<keyword evidence="4" id="KW-1185">Reference proteome</keyword>
<dbReference type="InterPro" id="IPR001387">
    <property type="entry name" value="Cro/C1-type_HTH"/>
</dbReference>
<dbReference type="Pfam" id="PF13374">
    <property type="entry name" value="TPR_10"/>
    <property type="match status" value="1"/>
</dbReference>
<dbReference type="PANTHER" id="PTHR47691">
    <property type="entry name" value="REGULATOR-RELATED"/>
    <property type="match status" value="1"/>
</dbReference>
<evidence type="ECO:0000313" key="3">
    <source>
        <dbReference type="EMBL" id="MBB5959780.1"/>
    </source>
</evidence>
<evidence type="ECO:0000259" key="2">
    <source>
        <dbReference type="Pfam" id="PF13191"/>
    </source>
</evidence>
<sequence>MRNPPAEVGWLWDELGRRLVRAKSGDGLSYQRLAEAAGASKSTVQRWFTRRDHVPPWDTVRRLSRAIDDGASEVAVHQVWKVAWNAADAQLSVSRSNTARHASEEAPDRLGTPAHLPADIGEFIGREAELDQLRLLLAARRGRGAVPVAAITGMAGVGKTRLAVRVSHQLRDDYPDSQLYADLRGHADGVAPADAVSVLEMFLQLLGVPGSRIPRDIDARAALYRARLAGRRTLVLLDNAADEDQVRPLLPGHPDCAVVVTSRRPLSGLDGAEVVRLGVFTPADSLALMARLAGPDRVEAELAATREVTQVSGHLPLAVAIAARRLQSRPSWRVADLADRLRDEDDRLGQLRLRDREVRTVFATSYRCLPDDERAAFRRLTLLPGHDFTVEPVAALLGLPARRAEQLLESLLDEHLLVQHDAGRYRFHDLVRRFAHERLVAEDPPEVVTRLRVDVLTWHLHAVNLADHLLVPRRRHMLPDPAPHPTPGFTDYGGALRWCQAERANLVAAVDLATTHDLHALAWQLSASLFSFFHICVHTDDLLTTSLQGWAAARADGDRDGETWNLMNLGIAYARIRKPSEALDHLRAALAIARDIGDAHRVACALNNIGEVLRSTGRYREAIGHYREDLAMCRAAGDHQGVAISLDNTGKALLALGEAADALVHFSEALERSRFAEDHHTEAEVLTDLGDCYRSLGRPADASDAYTHALHIAHNRGDRLRMALSHDGLATLRHEEGDLPTAHHHWRQALDIFTAIGDPRADEIRGHLADVVADVVATVDPCSPGPNRG</sequence>
<dbReference type="SUPFAM" id="SSF47413">
    <property type="entry name" value="lambda repressor-like DNA-binding domains"/>
    <property type="match status" value="1"/>
</dbReference>
<dbReference type="InterPro" id="IPR027417">
    <property type="entry name" value="P-loop_NTPase"/>
</dbReference>
<dbReference type="Gene3D" id="1.10.10.10">
    <property type="entry name" value="Winged helix-like DNA-binding domain superfamily/Winged helix DNA-binding domain"/>
    <property type="match status" value="1"/>
</dbReference>
<dbReference type="Gene3D" id="1.25.40.10">
    <property type="entry name" value="Tetratricopeptide repeat domain"/>
    <property type="match status" value="1"/>
</dbReference>
<dbReference type="InterPro" id="IPR010982">
    <property type="entry name" value="Lambda_DNA-bd_dom_sf"/>
</dbReference>
<dbReference type="PRINTS" id="PR00364">
    <property type="entry name" value="DISEASERSIST"/>
</dbReference>
<dbReference type="Gene3D" id="3.40.50.300">
    <property type="entry name" value="P-loop containing nucleotide triphosphate hydrolases"/>
    <property type="match status" value="1"/>
</dbReference>
<evidence type="ECO:0000256" key="1">
    <source>
        <dbReference type="PROSITE-ProRule" id="PRU00339"/>
    </source>
</evidence>
<dbReference type="PANTHER" id="PTHR47691:SF3">
    <property type="entry name" value="HTH-TYPE TRANSCRIPTIONAL REGULATOR RV0890C-RELATED"/>
    <property type="match status" value="1"/>
</dbReference>
<dbReference type="GO" id="GO:0003677">
    <property type="term" value="F:DNA binding"/>
    <property type="evidence" value="ECO:0007669"/>
    <property type="project" value="InterPro"/>
</dbReference>
<dbReference type="Proteomes" id="UP000547510">
    <property type="component" value="Unassembled WGS sequence"/>
</dbReference>
<protein>
    <submittedName>
        <fullName evidence="3">Tetratricopeptide (TPR) repeat protein/transcriptional regulator with XRE-family HTH domain</fullName>
    </submittedName>
</protein>
<dbReference type="Pfam" id="PF13560">
    <property type="entry name" value="HTH_31"/>
    <property type="match status" value="1"/>
</dbReference>
<gene>
    <name evidence="3" type="ORF">FHS29_006401</name>
</gene>
<dbReference type="InterPro" id="IPR019734">
    <property type="entry name" value="TPR_rpt"/>
</dbReference>
<dbReference type="Gene3D" id="1.10.260.40">
    <property type="entry name" value="lambda repressor-like DNA-binding domains"/>
    <property type="match status" value="1"/>
</dbReference>